<dbReference type="GO" id="GO:0005975">
    <property type="term" value="P:carbohydrate metabolic process"/>
    <property type="evidence" value="ECO:0007669"/>
    <property type="project" value="InterPro"/>
</dbReference>
<feature type="active site" description="Proton donor" evidence="6">
    <location>
        <position position="231"/>
    </location>
</feature>
<evidence type="ECO:0000256" key="4">
    <source>
        <dbReference type="ARBA" id="ARBA00023295"/>
    </source>
</evidence>
<dbReference type="Gene3D" id="2.115.10.20">
    <property type="entry name" value="Glycosyl hydrolase domain, family 43"/>
    <property type="match status" value="1"/>
</dbReference>
<comment type="similarity">
    <text evidence="2 8">Belongs to the glycosyl hydrolase 43 family.</text>
</comment>
<evidence type="ECO:0000256" key="9">
    <source>
        <dbReference type="SAM" id="SignalP"/>
    </source>
</evidence>
<comment type="caution">
    <text evidence="10">The sequence shown here is derived from an EMBL/GenBank/DDBJ whole genome shotgun (WGS) entry which is preliminary data.</text>
</comment>
<feature type="site" description="Important for catalytic activity, responsible for pKa modulation of the active site Glu and correct orientation of both the proton donor and substrate" evidence="7">
    <location>
        <position position="175"/>
    </location>
</feature>
<feature type="active site" description="Proton acceptor" evidence="6">
    <location>
        <position position="47"/>
    </location>
</feature>
<evidence type="ECO:0000256" key="2">
    <source>
        <dbReference type="ARBA" id="ARBA00009865"/>
    </source>
</evidence>
<keyword evidence="3 8" id="KW-0378">Hydrolase</keyword>
<dbReference type="PANTHER" id="PTHR43301:SF3">
    <property type="entry name" value="ARABINAN ENDO-1,5-ALPHA-L-ARABINOSIDASE A-RELATED"/>
    <property type="match status" value="1"/>
</dbReference>
<feature type="signal peptide" evidence="9">
    <location>
        <begin position="1"/>
        <end position="29"/>
    </location>
</feature>
<dbReference type="GO" id="GO:0004553">
    <property type="term" value="F:hydrolase activity, hydrolyzing O-glycosyl compounds"/>
    <property type="evidence" value="ECO:0007669"/>
    <property type="project" value="InterPro"/>
</dbReference>
<dbReference type="Pfam" id="PF04616">
    <property type="entry name" value="Glyco_hydro_43"/>
    <property type="match status" value="1"/>
</dbReference>
<evidence type="ECO:0000256" key="5">
    <source>
        <dbReference type="ARBA" id="ARBA00042202"/>
    </source>
</evidence>
<dbReference type="EMBL" id="VIBQ01000141">
    <property type="protein sequence ID" value="KAB9006575.1"/>
    <property type="molecule type" value="Genomic_DNA"/>
</dbReference>
<dbReference type="SUPFAM" id="SSF75005">
    <property type="entry name" value="Arabinanase/levansucrase/invertase"/>
    <property type="match status" value="1"/>
</dbReference>
<evidence type="ECO:0000256" key="1">
    <source>
        <dbReference type="ARBA" id="ARBA00004834"/>
    </source>
</evidence>
<keyword evidence="4 8" id="KW-0326">Glycosidase</keyword>
<keyword evidence="11" id="KW-1185">Reference proteome</keyword>
<evidence type="ECO:0000256" key="6">
    <source>
        <dbReference type="PIRSR" id="PIRSR606710-1"/>
    </source>
</evidence>
<dbReference type="InterPro" id="IPR050727">
    <property type="entry name" value="GH43_arabinanases"/>
</dbReference>
<dbReference type="AlphaFoldDB" id="A0A5N6L5H4"/>
<evidence type="ECO:0000313" key="10">
    <source>
        <dbReference type="EMBL" id="KAB9006575.1"/>
    </source>
</evidence>
<evidence type="ECO:0000256" key="8">
    <source>
        <dbReference type="RuleBase" id="RU361187"/>
    </source>
</evidence>
<dbReference type="Proteomes" id="UP000327013">
    <property type="component" value="Unassembled WGS sequence"/>
</dbReference>
<evidence type="ECO:0000256" key="3">
    <source>
        <dbReference type="ARBA" id="ARBA00022801"/>
    </source>
</evidence>
<dbReference type="PANTHER" id="PTHR43301">
    <property type="entry name" value="ARABINAN ENDO-1,5-ALPHA-L-ARABINOSIDASE"/>
    <property type="match status" value="1"/>
</dbReference>
<gene>
    <name evidence="10" type="ORF">FH972_026929</name>
</gene>
<dbReference type="InterPro" id="IPR023296">
    <property type="entry name" value="Glyco_hydro_beta-prop_sf"/>
</dbReference>
<name>A0A5N6L5H4_9ROSI</name>
<organism evidence="10 11">
    <name type="scientific">Carpinus fangiana</name>
    <dbReference type="NCBI Taxonomy" id="176857"/>
    <lineage>
        <taxon>Eukaryota</taxon>
        <taxon>Viridiplantae</taxon>
        <taxon>Streptophyta</taxon>
        <taxon>Embryophyta</taxon>
        <taxon>Tracheophyta</taxon>
        <taxon>Spermatophyta</taxon>
        <taxon>Magnoliopsida</taxon>
        <taxon>eudicotyledons</taxon>
        <taxon>Gunneridae</taxon>
        <taxon>Pentapetalae</taxon>
        <taxon>rosids</taxon>
        <taxon>fabids</taxon>
        <taxon>Fagales</taxon>
        <taxon>Betulaceae</taxon>
        <taxon>Carpinus</taxon>
    </lineage>
</organism>
<proteinExistence type="inferred from homology"/>
<dbReference type="OrthoDB" id="195678at2759"/>
<reference evidence="10 11" key="1">
    <citation type="submission" date="2019-06" db="EMBL/GenBank/DDBJ databases">
        <title>A chromosomal-level reference genome of Carpinus fangiana (Coryloideae, Betulaceae).</title>
        <authorList>
            <person name="Yang X."/>
            <person name="Wang Z."/>
            <person name="Zhang L."/>
            <person name="Hao G."/>
            <person name="Liu J."/>
            <person name="Yang Y."/>
        </authorList>
    </citation>
    <scope>NUCLEOTIDE SEQUENCE [LARGE SCALE GENOMIC DNA]</scope>
    <source>
        <strain evidence="10">Cfa_2016G</strain>
        <tissue evidence="10">Leaf</tissue>
    </source>
</reference>
<dbReference type="InterPro" id="IPR006710">
    <property type="entry name" value="Glyco_hydro_43"/>
</dbReference>
<evidence type="ECO:0000313" key="11">
    <source>
        <dbReference type="Proteomes" id="UP000327013"/>
    </source>
</evidence>
<comment type="pathway">
    <text evidence="1">Glycan metabolism; L-arabinan degradation.</text>
</comment>
<evidence type="ECO:0000256" key="7">
    <source>
        <dbReference type="PIRSR" id="PIRSR606710-2"/>
    </source>
</evidence>
<accession>A0A5N6L5H4</accession>
<protein>
    <recommendedName>
        <fullName evidence="5">Endo-1,5-alpha-L-arabinanase A</fullName>
    </recommendedName>
</protein>
<keyword evidence="9" id="KW-0732">Signal</keyword>
<feature type="chain" id="PRO_5024460986" description="Endo-1,5-alpha-L-arabinanase A" evidence="9">
    <location>
        <begin position="30"/>
        <end position="399"/>
    </location>
</feature>
<sequence length="399" mass="44081">MYFPHARVSVHYRGLRLVLLAAVAITATAQLYPTPGPCHGQCINLQDMSFIRDTSGTYYRFAGHHGIEIATAPHLSGPWTNSNIPAFPNWADDLVHLKPQIQDLWAPDVHMINGTYYMFFTVENFGTAMYGYGDAASARYGDTAVATSSSLDGGTWHTHGLLDIPYQGSKYTRFDTSLLMDGDSLYLSFGSYSSGIFGMQMQSPPLQVLGQITTMLVADDFVPGSLHNRTEGSFLYENNGFYYIFYASGNCCTGIPVTEGEEYKIEYCRSQSVSGPYHSRNGTSCLNGEGGTLLLPTHGEYVYAPGSPSVLQDPVYGTVLIYQYMNPRIGLGQRHLIMGWNPLVFEDDWPTLKEVPPSPSSAASSGFQISFRKGSFFRPFIKMFGLCLATTSITSRQTW</sequence>